<evidence type="ECO:0000313" key="10">
    <source>
        <dbReference type="Proteomes" id="UP000298616"/>
    </source>
</evidence>
<evidence type="ECO:0000259" key="7">
    <source>
        <dbReference type="Pfam" id="PF00291"/>
    </source>
</evidence>
<dbReference type="InterPro" id="IPR004450">
    <property type="entry name" value="Thr_synthase-like"/>
</dbReference>
<dbReference type="OrthoDB" id="9763107at2"/>
<name>A0A4D7JMP6_9BACT</name>
<evidence type="ECO:0000256" key="4">
    <source>
        <dbReference type="ARBA" id="ARBA00023239"/>
    </source>
</evidence>
<dbReference type="Proteomes" id="UP000298616">
    <property type="component" value="Chromosome"/>
</dbReference>
<dbReference type="KEGG" id="fpf:DCC35_15210"/>
<dbReference type="GO" id="GO:0009088">
    <property type="term" value="P:threonine biosynthetic process"/>
    <property type="evidence" value="ECO:0007669"/>
    <property type="project" value="UniProtKB-UniRule"/>
</dbReference>
<comment type="cofactor">
    <cofactor evidence="1 6">
        <name>pyridoxal 5'-phosphate</name>
        <dbReference type="ChEBI" id="CHEBI:597326"/>
    </cofactor>
</comment>
<evidence type="ECO:0000256" key="2">
    <source>
        <dbReference type="ARBA" id="ARBA00005517"/>
    </source>
</evidence>
<organism evidence="9 10">
    <name type="scientific">Mangrovivirga cuniculi</name>
    <dbReference type="NCBI Taxonomy" id="2715131"/>
    <lineage>
        <taxon>Bacteria</taxon>
        <taxon>Pseudomonadati</taxon>
        <taxon>Bacteroidota</taxon>
        <taxon>Cytophagia</taxon>
        <taxon>Cytophagales</taxon>
        <taxon>Mangrovivirgaceae</taxon>
        <taxon>Mangrovivirga</taxon>
    </lineage>
</organism>
<dbReference type="Gene3D" id="3.90.1380.10">
    <property type="entry name" value="Threonine synthase, N-terminal domain"/>
    <property type="match status" value="1"/>
</dbReference>
<keyword evidence="4" id="KW-0456">Lyase</keyword>
<dbReference type="NCBIfam" id="TIGR00260">
    <property type="entry name" value="thrC"/>
    <property type="match status" value="1"/>
</dbReference>
<evidence type="ECO:0000256" key="3">
    <source>
        <dbReference type="ARBA" id="ARBA00022898"/>
    </source>
</evidence>
<dbReference type="CDD" id="cd01560">
    <property type="entry name" value="Thr-synth_2"/>
    <property type="match status" value="1"/>
</dbReference>
<evidence type="ECO:0000313" key="9">
    <source>
        <dbReference type="EMBL" id="QCK17099.1"/>
    </source>
</evidence>
<keyword evidence="10" id="KW-1185">Reference proteome</keyword>
<dbReference type="PANTHER" id="PTHR42690">
    <property type="entry name" value="THREONINE SYNTHASE FAMILY MEMBER"/>
    <property type="match status" value="1"/>
</dbReference>
<dbReference type="SUPFAM" id="SSF53686">
    <property type="entry name" value="Tryptophan synthase beta subunit-like PLP-dependent enzymes"/>
    <property type="match status" value="1"/>
</dbReference>
<reference evidence="9 10" key="1">
    <citation type="submission" date="2018-04" db="EMBL/GenBank/DDBJ databases">
        <title>Complete genome uncultured novel isolate.</title>
        <authorList>
            <person name="Merlino G."/>
        </authorList>
    </citation>
    <scope>NUCLEOTIDE SEQUENCE [LARGE SCALE GENOMIC DNA]</scope>
    <source>
        <strain evidence="10">R1DC9</strain>
    </source>
</reference>
<protein>
    <recommendedName>
        <fullName evidence="5">Threonine synthase</fullName>
        <ecNumber evidence="5">4.2.3.1</ecNumber>
    </recommendedName>
</protein>
<comment type="similarity">
    <text evidence="2">Belongs to the threonine synthase family.</text>
</comment>
<dbReference type="InterPro" id="IPR051166">
    <property type="entry name" value="Threonine_Synthase"/>
</dbReference>
<dbReference type="EMBL" id="CP028923">
    <property type="protein sequence ID" value="QCK17099.1"/>
    <property type="molecule type" value="Genomic_DNA"/>
</dbReference>
<dbReference type="InterPro" id="IPR037158">
    <property type="entry name" value="Thr_synth_N_sf"/>
</dbReference>
<dbReference type="InterPro" id="IPR036052">
    <property type="entry name" value="TrpB-like_PALP_sf"/>
</dbReference>
<gene>
    <name evidence="9" type="ORF">DCC35_15210</name>
</gene>
<evidence type="ECO:0000259" key="8">
    <source>
        <dbReference type="Pfam" id="PF14821"/>
    </source>
</evidence>
<evidence type="ECO:0000256" key="6">
    <source>
        <dbReference type="PIRSR" id="PIRSR604450-51"/>
    </source>
</evidence>
<dbReference type="PANTHER" id="PTHR42690:SF1">
    <property type="entry name" value="THREONINE SYNTHASE-LIKE 2"/>
    <property type="match status" value="1"/>
</dbReference>
<dbReference type="InterPro" id="IPR001926">
    <property type="entry name" value="TrpB-like_PALP"/>
</dbReference>
<keyword evidence="3 6" id="KW-0663">Pyridoxal phosphate</keyword>
<dbReference type="GO" id="GO:0004795">
    <property type="term" value="F:threonine synthase activity"/>
    <property type="evidence" value="ECO:0007669"/>
    <property type="project" value="UniProtKB-UniRule"/>
</dbReference>
<feature type="domain" description="Threonine synthase N-terminal" evidence="8">
    <location>
        <begin position="2"/>
        <end position="80"/>
    </location>
</feature>
<dbReference type="EC" id="4.2.3.1" evidence="5"/>
<feature type="domain" description="Tryptophan synthase beta chain-like PALP" evidence="7">
    <location>
        <begin position="96"/>
        <end position="364"/>
    </location>
</feature>
<evidence type="ECO:0000256" key="5">
    <source>
        <dbReference type="NCBIfam" id="TIGR00260"/>
    </source>
</evidence>
<dbReference type="Pfam" id="PF14821">
    <property type="entry name" value="Thr_synth_N"/>
    <property type="match status" value="1"/>
</dbReference>
<dbReference type="Pfam" id="PF00291">
    <property type="entry name" value="PALP"/>
    <property type="match status" value="1"/>
</dbReference>
<feature type="modified residue" description="N6-(pyridoxal phosphate)lysine" evidence="6">
    <location>
        <position position="107"/>
    </location>
</feature>
<proteinExistence type="inferred from homology"/>
<dbReference type="AlphaFoldDB" id="A0A4D7JMP6"/>
<evidence type="ECO:0000256" key="1">
    <source>
        <dbReference type="ARBA" id="ARBA00001933"/>
    </source>
</evidence>
<dbReference type="Gene3D" id="3.40.50.1100">
    <property type="match status" value="2"/>
</dbReference>
<dbReference type="InterPro" id="IPR029144">
    <property type="entry name" value="Thr_synth_N"/>
</dbReference>
<accession>A0A4D7JMP6</accession>
<sequence>MKYFSTKNKNRPFSFKEVVIKGLPDDNGLFMPETFPKYDSDFFESLSEKSIDQIATEVIYPFVKEDIPENVLRDICENAFNFKVPLTEVKPSFYSMELYHGPTLAFKDFGARFMAGCMGFFASENDTEVNILAATSGDTGGAVAAGFYKTNGVKVTILYPKGKVSELQERQLTTLGENITAIEVDGTFDDCQKLVKKAFLDEELNKKINLSSANSINVARLLPQSVYYFYAWSRLKSDKNKIVFAVPSGNFGNITGGLFARMMGLPIDNFIAATNVNKVVPDYLDQGEFLPRPSIQTVSNAMDVGNPSNFERLMAIFNKNWQLTRQIIKGYYYTDEETLDAISHVHQKYGYILDPHGAVGYKALSSYLNGRTNTTGILLETAHPIKFAEHVEKSIGEKLKIPEEISDLYDKEILKIPMGKAYSEFKDYLLEKSGVKIK</sequence>